<accession>A0AAF3FMN6</accession>
<dbReference type="InterPro" id="IPR036397">
    <property type="entry name" value="RNaseH_sf"/>
</dbReference>
<protein>
    <recommendedName>
        <fullName evidence="1">Piwi domain-containing protein</fullName>
    </recommendedName>
</protein>
<dbReference type="Proteomes" id="UP000887575">
    <property type="component" value="Unassembled WGS sequence"/>
</dbReference>
<dbReference type="Gene3D" id="3.30.420.10">
    <property type="entry name" value="Ribonuclease H-like superfamily/Ribonuclease H"/>
    <property type="match status" value="1"/>
</dbReference>
<name>A0AAF3FMN6_9BILA</name>
<keyword evidence="2" id="KW-1185">Reference proteome</keyword>
<reference evidence="3" key="1">
    <citation type="submission" date="2024-02" db="UniProtKB">
        <authorList>
            <consortium name="WormBaseParasite"/>
        </authorList>
    </citation>
    <scope>IDENTIFICATION</scope>
</reference>
<dbReference type="InterPro" id="IPR003165">
    <property type="entry name" value="Piwi"/>
</dbReference>
<evidence type="ECO:0000259" key="1">
    <source>
        <dbReference type="Pfam" id="PF02171"/>
    </source>
</evidence>
<dbReference type="AlphaFoldDB" id="A0AAF3FMN6"/>
<dbReference type="SUPFAM" id="SSF53098">
    <property type="entry name" value="Ribonuclease H-like"/>
    <property type="match status" value="1"/>
</dbReference>
<dbReference type="PANTHER" id="PTHR22891">
    <property type="entry name" value="EUKARYOTIC TRANSLATION INITIATION FACTOR 2C"/>
    <property type="match status" value="1"/>
</dbReference>
<sequence>MLSRLQAIKLPSPASSSQRIIAPVSSAPKSTQVTEPTSRTLILGCVVDTILTSPKFKQFYLNSHIALQGSALTPLYTILCDDCKWSMDDIEEFTYGLCYMHQIEALPTSLPNATLCCQSLRAERGRRMRWFNIYFRKNEAAAGVESSHTNFLG</sequence>
<feature type="domain" description="Piwi" evidence="1">
    <location>
        <begin position="42"/>
        <end position="114"/>
    </location>
</feature>
<dbReference type="GO" id="GO:0003676">
    <property type="term" value="F:nucleic acid binding"/>
    <property type="evidence" value="ECO:0007669"/>
    <property type="project" value="InterPro"/>
</dbReference>
<evidence type="ECO:0000313" key="2">
    <source>
        <dbReference type="Proteomes" id="UP000887575"/>
    </source>
</evidence>
<dbReference type="WBParaSite" id="MBELARI_LOCUS8158">
    <property type="protein sequence ID" value="MBELARI_LOCUS8158"/>
    <property type="gene ID" value="MBELARI_LOCUS8158"/>
</dbReference>
<organism evidence="2 3">
    <name type="scientific">Mesorhabditis belari</name>
    <dbReference type="NCBI Taxonomy" id="2138241"/>
    <lineage>
        <taxon>Eukaryota</taxon>
        <taxon>Metazoa</taxon>
        <taxon>Ecdysozoa</taxon>
        <taxon>Nematoda</taxon>
        <taxon>Chromadorea</taxon>
        <taxon>Rhabditida</taxon>
        <taxon>Rhabditina</taxon>
        <taxon>Rhabditomorpha</taxon>
        <taxon>Rhabditoidea</taxon>
        <taxon>Rhabditidae</taxon>
        <taxon>Mesorhabditinae</taxon>
        <taxon>Mesorhabditis</taxon>
    </lineage>
</organism>
<evidence type="ECO:0000313" key="3">
    <source>
        <dbReference type="WBParaSite" id="MBELARI_LOCUS8158"/>
    </source>
</evidence>
<proteinExistence type="predicted"/>
<dbReference type="Pfam" id="PF02171">
    <property type="entry name" value="Piwi"/>
    <property type="match status" value="1"/>
</dbReference>
<dbReference type="InterPro" id="IPR012337">
    <property type="entry name" value="RNaseH-like_sf"/>
</dbReference>